<dbReference type="InterPro" id="IPR009279">
    <property type="entry name" value="Portal_Mu"/>
</dbReference>
<evidence type="ECO:0000256" key="1">
    <source>
        <dbReference type="SAM" id="MobiDB-lite"/>
    </source>
</evidence>
<sequence length="454" mass="50981">AEGTDDSISPPLTDSHGFFLNRGNQLGERTAGLDKLFHTLINGIVEDPDFAVRKDSAIYERMMRDPQIFYCLMVRKAAVSSIPWTIKPKATMAQDPMAKRIALACEQRMQQIPRFSELLDNMMDALLPGMSLNEVVWKLSAKGSYVVKDHFPINKDRIKFDKDGGLYLLSPQDPTYGRRVPPYKFIRHTFNTTDGSWRRPETAGYAFYGRGLADTPLYHYFHFKMIALKYFMKELERYGMPFKILYTGPQNTELAEKLHTIMLALKNDAVVNIPGKKGDVNVDIAKVASSKNVFGTFIDYVDRLITKTILGQELMTEMGTVGSYAAAQVHQSVFGLINTRDKMQIKDAMNRSLITFDAQLNTPNLAEEYIPEFGFKKSAVEETGAFLQTVLLATKLGMAVSEDQVREFTGLRAPAEGEAVITPPQDMSEEEVPNGNANESSPNSNVRSKRGQQK</sequence>
<evidence type="ECO:0000313" key="2">
    <source>
        <dbReference type="EMBL" id="KKM68696.1"/>
    </source>
</evidence>
<feature type="region of interest" description="Disordered" evidence="1">
    <location>
        <begin position="412"/>
        <end position="454"/>
    </location>
</feature>
<protein>
    <recommendedName>
        <fullName evidence="3">Portal protein</fullName>
    </recommendedName>
</protein>
<gene>
    <name evidence="2" type="ORF">LCGC14_1458280</name>
</gene>
<evidence type="ECO:0008006" key="3">
    <source>
        <dbReference type="Google" id="ProtNLM"/>
    </source>
</evidence>
<comment type="caution">
    <text evidence="2">The sequence shown here is derived from an EMBL/GenBank/DDBJ whole genome shotgun (WGS) entry which is preliminary data.</text>
</comment>
<organism evidence="2">
    <name type="scientific">marine sediment metagenome</name>
    <dbReference type="NCBI Taxonomy" id="412755"/>
    <lineage>
        <taxon>unclassified sequences</taxon>
        <taxon>metagenomes</taxon>
        <taxon>ecological metagenomes</taxon>
    </lineage>
</organism>
<dbReference type="Pfam" id="PF06074">
    <property type="entry name" value="Portal_Mu"/>
    <property type="match status" value="1"/>
</dbReference>
<reference evidence="2" key="1">
    <citation type="journal article" date="2015" name="Nature">
        <title>Complex archaea that bridge the gap between prokaryotes and eukaryotes.</title>
        <authorList>
            <person name="Spang A."/>
            <person name="Saw J.H."/>
            <person name="Jorgensen S.L."/>
            <person name="Zaremba-Niedzwiedzka K."/>
            <person name="Martijn J."/>
            <person name="Lind A.E."/>
            <person name="van Eijk R."/>
            <person name="Schleper C."/>
            <person name="Guy L."/>
            <person name="Ettema T.J."/>
        </authorList>
    </citation>
    <scope>NUCLEOTIDE SEQUENCE</scope>
</reference>
<proteinExistence type="predicted"/>
<name>A0A0F9K1Y8_9ZZZZ</name>
<dbReference type="EMBL" id="LAZR01010123">
    <property type="protein sequence ID" value="KKM68696.1"/>
    <property type="molecule type" value="Genomic_DNA"/>
</dbReference>
<accession>A0A0F9K1Y8</accession>
<feature type="compositionally biased region" description="Polar residues" evidence="1">
    <location>
        <begin position="435"/>
        <end position="446"/>
    </location>
</feature>
<dbReference type="AlphaFoldDB" id="A0A0F9K1Y8"/>
<feature type="non-terminal residue" evidence="2">
    <location>
        <position position="1"/>
    </location>
</feature>